<dbReference type="Proteomes" id="UP001642360">
    <property type="component" value="Unassembled WGS sequence"/>
</dbReference>
<dbReference type="PANTHER" id="PTHR16201">
    <property type="entry name" value="SEVEN TRANSMEMBRANE PROTEIN 1-RELATED"/>
    <property type="match status" value="1"/>
</dbReference>
<evidence type="ECO:0000256" key="4">
    <source>
        <dbReference type="ARBA" id="ARBA00023136"/>
    </source>
</evidence>
<evidence type="ECO:0000256" key="5">
    <source>
        <dbReference type="SAM" id="MobiDB-lite"/>
    </source>
</evidence>
<feature type="transmembrane region" description="Helical" evidence="6">
    <location>
        <begin position="195"/>
        <end position="218"/>
    </location>
</feature>
<comment type="caution">
    <text evidence="7">The sequence shown here is derived from an EMBL/GenBank/DDBJ whole genome shotgun (WGS) entry which is preliminary data.</text>
</comment>
<dbReference type="EMBL" id="CAUOFW020007181">
    <property type="protein sequence ID" value="CAK9177932.1"/>
    <property type="molecule type" value="Genomic_DNA"/>
</dbReference>
<reference evidence="7 8" key="1">
    <citation type="submission" date="2024-02" db="EMBL/GenBank/DDBJ databases">
        <authorList>
            <person name="Vignale AGUSTIN F."/>
            <person name="Sosa J E."/>
            <person name="Modenutti C."/>
        </authorList>
    </citation>
    <scope>NUCLEOTIDE SEQUENCE [LARGE SCALE GENOMIC DNA]</scope>
</reference>
<proteinExistence type="predicted"/>
<dbReference type="PANTHER" id="PTHR16201:SF45">
    <property type="entry name" value="PQ-LOOP REPEAT FAMILY PROTEIN _ TRANSMEMBRANE FAMILY PROTEIN"/>
    <property type="match status" value="1"/>
</dbReference>
<comment type="subcellular location">
    <subcellularLocation>
        <location evidence="1">Membrane</location>
        <topology evidence="1">Multi-pass membrane protein</topology>
    </subcellularLocation>
</comment>
<dbReference type="AlphaFoldDB" id="A0ABC8U857"/>
<keyword evidence="3 6" id="KW-1133">Transmembrane helix</keyword>
<gene>
    <name evidence="7" type="ORF">ILEXP_LOCUS47847</name>
</gene>
<keyword evidence="8" id="KW-1185">Reference proteome</keyword>
<evidence type="ECO:0000256" key="2">
    <source>
        <dbReference type="ARBA" id="ARBA00022692"/>
    </source>
</evidence>
<dbReference type="FunFam" id="1.20.1280.290:FF:000012">
    <property type="entry name" value="Vacuolar membrane PQ loop repeat protein"/>
    <property type="match status" value="1"/>
</dbReference>
<keyword evidence="2 6" id="KW-0812">Transmembrane</keyword>
<name>A0ABC8U857_9AQUA</name>
<protein>
    <recommendedName>
        <fullName evidence="9">PQ-loop repeat-containing protein 2</fullName>
    </recommendedName>
</protein>
<dbReference type="InterPro" id="IPR051415">
    <property type="entry name" value="LAAT-1"/>
</dbReference>
<keyword evidence="4 6" id="KW-0472">Membrane</keyword>
<dbReference type="InterPro" id="IPR006603">
    <property type="entry name" value="PQ-loop_rpt"/>
</dbReference>
<evidence type="ECO:0008006" key="9">
    <source>
        <dbReference type="Google" id="ProtNLM"/>
    </source>
</evidence>
<evidence type="ECO:0000256" key="3">
    <source>
        <dbReference type="ARBA" id="ARBA00022989"/>
    </source>
</evidence>
<evidence type="ECO:0000256" key="1">
    <source>
        <dbReference type="ARBA" id="ARBA00004141"/>
    </source>
</evidence>
<organism evidence="7 8">
    <name type="scientific">Ilex paraguariensis</name>
    <name type="common">yerba mate</name>
    <dbReference type="NCBI Taxonomy" id="185542"/>
    <lineage>
        <taxon>Eukaryota</taxon>
        <taxon>Viridiplantae</taxon>
        <taxon>Streptophyta</taxon>
        <taxon>Embryophyta</taxon>
        <taxon>Tracheophyta</taxon>
        <taxon>Spermatophyta</taxon>
        <taxon>Magnoliopsida</taxon>
        <taxon>eudicotyledons</taxon>
        <taxon>Gunneridae</taxon>
        <taxon>Pentapetalae</taxon>
        <taxon>asterids</taxon>
        <taxon>campanulids</taxon>
        <taxon>Aquifoliales</taxon>
        <taxon>Aquifoliaceae</taxon>
        <taxon>Ilex</taxon>
    </lineage>
</organism>
<evidence type="ECO:0000313" key="7">
    <source>
        <dbReference type="EMBL" id="CAK9177932.1"/>
    </source>
</evidence>
<dbReference type="Gene3D" id="1.20.1280.290">
    <property type="match status" value="1"/>
</dbReference>
<dbReference type="GO" id="GO:0016020">
    <property type="term" value="C:membrane"/>
    <property type="evidence" value="ECO:0007669"/>
    <property type="project" value="UniProtKB-SubCell"/>
</dbReference>
<sequence>VKAETTKPLKPKSAATHSPVEVPRRRDFYFRSARSLAGSDTPPFQSYIKPKSGPSALERDADSSSEDEPLPPSSLTNPVTQPWRISRSGGYGTFLAATAANFPLPSNSLKEVHINQTGRRLLQEDNSNIYGQSLGWLMAAIYMGGRVPQIWLNIKRGSVEGLNPLMFIFALIANATYVGSILVRSTEWEKIKANLPWLLDAIVCVLLDLLIILQFIYYKYIGRKKIHYVG</sequence>
<dbReference type="SMART" id="SM00679">
    <property type="entry name" value="CTNS"/>
    <property type="match status" value="1"/>
</dbReference>
<feature type="transmembrane region" description="Helical" evidence="6">
    <location>
        <begin position="165"/>
        <end position="183"/>
    </location>
</feature>
<feature type="region of interest" description="Disordered" evidence="5">
    <location>
        <begin position="1"/>
        <end position="84"/>
    </location>
</feature>
<accession>A0ABC8U857</accession>
<dbReference type="Pfam" id="PF04193">
    <property type="entry name" value="PQ-loop"/>
    <property type="match status" value="1"/>
</dbReference>
<evidence type="ECO:0000256" key="6">
    <source>
        <dbReference type="SAM" id="Phobius"/>
    </source>
</evidence>
<evidence type="ECO:0000313" key="8">
    <source>
        <dbReference type="Proteomes" id="UP001642360"/>
    </source>
</evidence>
<feature type="non-terminal residue" evidence="7">
    <location>
        <position position="1"/>
    </location>
</feature>